<reference evidence="2 3" key="1">
    <citation type="submission" date="2019-03" db="EMBL/GenBank/DDBJ databases">
        <title>First draft genome of Liparis tanakae, snailfish: a comprehensive survey of snailfish specific genes.</title>
        <authorList>
            <person name="Kim W."/>
            <person name="Song I."/>
            <person name="Jeong J.-H."/>
            <person name="Kim D."/>
            <person name="Kim S."/>
            <person name="Ryu S."/>
            <person name="Song J.Y."/>
            <person name="Lee S.K."/>
        </authorList>
    </citation>
    <scope>NUCLEOTIDE SEQUENCE [LARGE SCALE GENOMIC DNA]</scope>
    <source>
        <tissue evidence="2">Muscle</tissue>
    </source>
</reference>
<accession>A0A4Z2HIA6</accession>
<feature type="compositionally biased region" description="Basic and acidic residues" evidence="1">
    <location>
        <begin position="29"/>
        <end position="38"/>
    </location>
</feature>
<feature type="compositionally biased region" description="Acidic residues" evidence="1">
    <location>
        <begin position="19"/>
        <end position="28"/>
    </location>
</feature>
<organism evidence="2 3">
    <name type="scientific">Liparis tanakae</name>
    <name type="common">Tanaka's snailfish</name>
    <dbReference type="NCBI Taxonomy" id="230148"/>
    <lineage>
        <taxon>Eukaryota</taxon>
        <taxon>Metazoa</taxon>
        <taxon>Chordata</taxon>
        <taxon>Craniata</taxon>
        <taxon>Vertebrata</taxon>
        <taxon>Euteleostomi</taxon>
        <taxon>Actinopterygii</taxon>
        <taxon>Neopterygii</taxon>
        <taxon>Teleostei</taxon>
        <taxon>Neoteleostei</taxon>
        <taxon>Acanthomorphata</taxon>
        <taxon>Eupercaria</taxon>
        <taxon>Perciformes</taxon>
        <taxon>Cottioidei</taxon>
        <taxon>Cottales</taxon>
        <taxon>Liparidae</taxon>
        <taxon>Liparis</taxon>
    </lineage>
</organism>
<evidence type="ECO:0000256" key="1">
    <source>
        <dbReference type="SAM" id="MobiDB-lite"/>
    </source>
</evidence>
<feature type="region of interest" description="Disordered" evidence="1">
    <location>
        <begin position="1"/>
        <end position="42"/>
    </location>
</feature>
<feature type="region of interest" description="Disordered" evidence="1">
    <location>
        <begin position="78"/>
        <end position="110"/>
    </location>
</feature>
<name>A0A4Z2HIA6_9TELE</name>
<sequence>MEVGSGRGMEDKKQQQQQQEEEEEEESAGGEKEEEMGRLFEMAGTGLPANGVYTLHHGSTVLHGSMVTIRDAPACRLAQHKLGPASRYGGPQRASSDSGHRSADGARGLRSGLGPFQLLNGLQLQLQRLGAL</sequence>
<proteinExistence type="predicted"/>
<evidence type="ECO:0000313" key="2">
    <source>
        <dbReference type="EMBL" id="TNN65558.1"/>
    </source>
</evidence>
<gene>
    <name evidence="2" type="ORF">EYF80_024236</name>
</gene>
<dbReference type="Proteomes" id="UP000314294">
    <property type="component" value="Unassembled WGS sequence"/>
</dbReference>
<comment type="caution">
    <text evidence="2">The sequence shown here is derived from an EMBL/GenBank/DDBJ whole genome shotgun (WGS) entry which is preliminary data.</text>
</comment>
<protein>
    <submittedName>
        <fullName evidence="2">Uncharacterized protein</fullName>
    </submittedName>
</protein>
<keyword evidence="3" id="KW-1185">Reference proteome</keyword>
<dbReference type="AlphaFoldDB" id="A0A4Z2HIA6"/>
<dbReference type="EMBL" id="SRLO01000233">
    <property type="protein sequence ID" value="TNN65558.1"/>
    <property type="molecule type" value="Genomic_DNA"/>
</dbReference>
<evidence type="ECO:0000313" key="3">
    <source>
        <dbReference type="Proteomes" id="UP000314294"/>
    </source>
</evidence>